<dbReference type="Pfam" id="PF00583">
    <property type="entry name" value="Acetyltransf_1"/>
    <property type="match status" value="1"/>
</dbReference>
<proteinExistence type="predicted"/>
<dbReference type="InterPro" id="IPR016181">
    <property type="entry name" value="Acyl_CoA_acyltransferase"/>
</dbReference>
<dbReference type="RefSeq" id="WP_193184762.1">
    <property type="nucleotide sequence ID" value="NZ_JACVXA010000058.1"/>
</dbReference>
<accession>A0A8J7CWF0</accession>
<dbReference type="EMBL" id="JACVXA010000058">
    <property type="protein sequence ID" value="MBE3639764.1"/>
    <property type="molecule type" value="Genomic_DNA"/>
</dbReference>
<keyword evidence="5" id="KW-1185">Reference proteome</keyword>
<feature type="domain" description="N-acetyltransferase" evidence="3">
    <location>
        <begin position="5"/>
        <end position="150"/>
    </location>
</feature>
<dbReference type="PANTHER" id="PTHR43877">
    <property type="entry name" value="AMINOALKYLPHOSPHONATE N-ACETYLTRANSFERASE-RELATED-RELATED"/>
    <property type="match status" value="1"/>
</dbReference>
<dbReference type="AlphaFoldDB" id="A0A8J7CWF0"/>
<keyword evidence="1" id="KW-0808">Transferase</keyword>
<gene>
    <name evidence="4" type="ORF">ICN82_16295</name>
</gene>
<dbReference type="Gene3D" id="3.40.630.30">
    <property type="match status" value="1"/>
</dbReference>
<dbReference type="InterPro" id="IPR000182">
    <property type="entry name" value="GNAT_dom"/>
</dbReference>
<evidence type="ECO:0000259" key="3">
    <source>
        <dbReference type="PROSITE" id="PS51186"/>
    </source>
</evidence>
<evidence type="ECO:0000313" key="4">
    <source>
        <dbReference type="EMBL" id="MBE3639764.1"/>
    </source>
</evidence>
<dbReference type="Proteomes" id="UP000609121">
    <property type="component" value="Unassembled WGS sequence"/>
</dbReference>
<dbReference type="SUPFAM" id="SSF55729">
    <property type="entry name" value="Acyl-CoA N-acyltransferases (Nat)"/>
    <property type="match status" value="1"/>
</dbReference>
<protein>
    <submittedName>
        <fullName evidence="4">GNAT family N-acetyltransferase</fullName>
    </submittedName>
</protein>
<dbReference type="PANTHER" id="PTHR43877:SF1">
    <property type="entry name" value="ACETYLTRANSFERASE"/>
    <property type="match status" value="1"/>
</dbReference>
<dbReference type="GO" id="GO:0016747">
    <property type="term" value="F:acyltransferase activity, transferring groups other than amino-acyl groups"/>
    <property type="evidence" value="ECO:0007669"/>
    <property type="project" value="InterPro"/>
</dbReference>
<evidence type="ECO:0000313" key="5">
    <source>
        <dbReference type="Proteomes" id="UP000609121"/>
    </source>
</evidence>
<evidence type="ECO:0000256" key="1">
    <source>
        <dbReference type="ARBA" id="ARBA00022679"/>
    </source>
</evidence>
<dbReference type="PROSITE" id="PS51186">
    <property type="entry name" value="GNAT"/>
    <property type="match status" value="1"/>
</dbReference>
<organism evidence="4 5">
    <name type="scientific">Mangrovicoccus algicola</name>
    <dbReference type="NCBI Taxonomy" id="2771008"/>
    <lineage>
        <taxon>Bacteria</taxon>
        <taxon>Pseudomonadati</taxon>
        <taxon>Pseudomonadota</taxon>
        <taxon>Alphaproteobacteria</taxon>
        <taxon>Rhodobacterales</taxon>
        <taxon>Paracoccaceae</taxon>
        <taxon>Mangrovicoccus</taxon>
    </lineage>
</organism>
<sequence>MRMTLTVRPLAAADRPDWDRLWTAYLDFYGTTRPPEVFDATFARLLGDAPQHGLIALADGRPAGLAHYIFHAHNWHVAPVCYLQDLYADPGIRGQGAGRALIEAVYEAADAAGAADTYWMTQEFNTTARRLYDRIGQVTPFVKYSRGPKA</sequence>
<dbReference type="InterPro" id="IPR050832">
    <property type="entry name" value="Bact_Acetyltransf"/>
</dbReference>
<evidence type="ECO:0000256" key="2">
    <source>
        <dbReference type="ARBA" id="ARBA00023315"/>
    </source>
</evidence>
<reference evidence="4" key="1">
    <citation type="submission" date="2020-09" db="EMBL/GenBank/DDBJ databases">
        <title>A novel bacterium of genus Mangrovicoccus, isolated from South China Sea.</title>
        <authorList>
            <person name="Huang H."/>
            <person name="Mo K."/>
            <person name="Hu Y."/>
        </authorList>
    </citation>
    <scope>NUCLEOTIDE SEQUENCE</scope>
    <source>
        <strain evidence="4">HB182678</strain>
    </source>
</reference>
<keyword evidence="2" id="KW-0012">Acyltransferase</keyword>
<dbReference type="CDD" id="cd04301">
    <property type="entry name" value="NAT_SF"/>
    <property type="match status" value="1"/>
</dbReference>
<comment type="caution">
    <text evidence="4">The sequence shown here is derived from an EMBL/GenBank/DDBJ whole genome shotgun (WGS) entry which is preliminary data.</text>
</comment>
<name>A0A8J7CWF0_9RHOB</name>